<name>A0A0A0IHA7_CLOBO</name>
<sequence>MNQPTIIIVHRLNNRIRVKLSHPLRSVEEVIVAMEKRDGLESFKYNNITKSIVIYFNTNKISMEELIITLSVFYSKQYGMVPIKLTSDTPSRDMPASARYSLGAICISAISKILVSNTTIQKLLNWVAVSTTIGATIEHAYLEINTKGAFDPEVVSVMYLINSIGEGKFLRPSVITWLTTFGRHIIKPYYDNVELKINEICNSNDEAYYTIAVNTCEDTMQKVDFIKGFIFKSIENQNLNYGRNLFLLNEKNIVPCGNRFFLKDRDNCKGFLVH</sequence>
<dbReference type="Proteomes" id="UP000030014">
    <property type="component" value="Unassembled WGS sequence"/>
</dbReference>
<comment type="caution">
    <text evidence="1">The sequence shown here is derived from an EMBL/GenBank/DDBJ whole genome shotgun (WGS) entry which is preliminary data.</text>
</comment>
<accession>A0A0A0IHA7</accession>
<protein>
    <submittedName>
        <fullName evidence="1">Uncharacterized protein</fullName>
    </submittedName>
</protein>
<evidence type="ECO:0000313" key="1">
    <source>
        <dbReference type="EMBL" id="KGN00363.1"/>
    </source>
</evidence>
<organism evidence="1 2">
    <name type="scientific">Clostridium botulinum C/D str. DC5</name>
    <dbReference type="NCBI Taxonomy" id="1443128"/>
    <lineage>
        <taxon>Bacteria</taxon>
        <taxon>Bacillati</taxon>
        <taxon>Bacillota</taxon>
        <taxon>Clostridia</taxon>
        <taxon>Eubacteriales</taxon>
        <taxon>Clostridiaceae</taxon>
        <taxon>Clostridium</taxon>
    </lineage>
</organism>
<gene>
    <name evidence="1" type="ORF">Z955_04065</name>
</gene>
<reference evidence="1 2" key="1">
    <citation type="submission" date="2014-01" db="EMBL/GenBank/DDBJ databases">
        <title>Plasmidome dynamics in the species complex Clostridium novyi sensu lato converts strains of independent lineages into distinctly different pathogens.</title>
        <authorList>
            <person name="Skarin H."/>
            <person name="Segerman B."/>
        </authorList>
    </citation>
    <scope>NUCLEOTIDE SEQUENCE [LARGE SCALE GENOMIC DNA]</scope>
    <source>
        <strain evidence="1 2">DC5</strain>
    </source>
</reference>
<evidence type="ECO:0000313" key="2">
    <source>
        <dbReference type="Proteomes" id="UP000030014"/>
    </source>
</evidence>
<dbReference type="EMBL" id="JDRY01000022">
    <property type="protein sequence ID" value="KGN00363.1"/>
    <property type="molecule type" value="Genomic_DNA"/>
</dbReference>
<dbReference type="RefSeq" id="WP_039259250.1">
    <property type="nucleotide sequence ID" value="NZ_JDRY01000022.1"/>
</dbReference>
<dbReference type="AlphaFoldDB" id="A0A0A0IHA7"/>
<proteinExistence type="predicted"/>